<organism evidence="2 3">
    <name type="scientific">Frankliniella occidentalis</name>
    <name type="common">Western flower thrips</name>
    <name type="synonym">Euthrips occidentalis</name>
    <dbReference type="NCBI Taxonomy" id="133901"/>
    <lineage>
        <taxon>Eukaryota</taxon>
        <taxon>Metazoa</taxon>
        <taxon>Ecdysozoa</taxon>
        <taxon>Arthropoda</taxon>
        <taxon>Hexapoda</taxon>
        <taxon>Insecta</taxon>
        <taxon>Pterygota</taxon>
        <taxon>Neoptera</taxon>
        <taxon>Paraneoptera</taxon>
        <taxon>Thysanoptera</taxon>
        <taxon>Terebrantia</taxon>
        <taxon>Thripoidea</taxon>
        <taxon>Thripidae</taxon>
        <taxon>Frankliniella</taxon>
    </lineage>
</organism>
<gene>
    <name evidence="3" type="primary">LOC127749411</name>
</gene>
<evidence type="ECO:0000313" key="3">
    <source>
        <dbReference type="RefSeq" id="XP_052123390.1"/>
    </source>
</evidence>
<name>A0A9C6TW47_FRAOC</name>
<feature type="region of interest" description="Disordered" evidence="1">
    <location>
        <begin position="220"/>
        <end position="309"/>
    </location>
</feature>
<keyword evidence="2" id="KW-1185">Reference proteome</keyword>
<dbReference type="RefSeq" id="XP_052123390.1">
    <property type="nucleotide sequence ID" value="XM_052267430.1"/>
</dbReference>
<sequence length="326" mass="36461">MSSQEHPTTGESVNPPANEPYCSVEFLLKTGNVATVPVLWVKNRRYIKKDEGVRAVRGKCYWPPKTVMVKKLGALVNGQKKPDTSSWTTHEVEVLQYAFTVTEREAFQRAQSGVENEGMESDASSDHPCARQKEKKLRSKRGKEPVSSSDSSDDELFVTGLGKLRSNQKNSLSPNAGADVMENVSDSAPYGFERCLTLDLDSEAIEDDTHVLLLPDNVPVIPLKRNNGQSPRKSPEKRNVQKATESGVSLCRRKEQPGLHQRRRQPGRPRSSAREKDPISIVWERTRNTEEVSEECSNSSNKYQTSDSTTETGVTYLLDGVRHQFV</sequence>
<evidence type="ECO:0000313" key="2">
    <source>
        <dbReference type="Proteomes" id="UP000504606"/>
    </source>
</evidence>
<dbReference type="Proteomes" id="UP000504606">
    <property type="component" value="Unplaced"/>
</dbReference>
<evidence type="ECO:0000256" key="1">
    <source>
        <dbReference type="SAM" id="MobiDB-lite"/>
    </source>
</evidence>
<dbReference type="AlphaFoldDB" id="A0A9C6TW47"/>
<proteinExistence type="predicted"/>
<dbReference type="GeneID" id="127749411"/>
<protein>
    <submittedName>
        <fullName evidence="3">Uncharacterized protein LOC127749411</fullName>
    </submittedName>
</protein>
<reference evidence="3" key="1">
    <citation type="submission" date="2025-08" db="UniProtKB">
        <authorList>
            <consortium name="RefSeq"/>
        </authorList>
    </citation>
    <scope>IDENTIFICATION</scope>
    <source>
        <tissue evidence="3">Whole organism</tissue>
    </source>
</reference>
<feature type="region of interest" description="Disordered" evidence="1">
    <location>
        <begin position="109"/>
        <end position="155"/>
    </location>
</feature>
<dbReference type="KEGG" id="foc:127749411"/>
<accession>A0A9C6TW47</accession>
<feature type="compositionally biased region" description="Basic and acidic residues" evidence="1">
    <location>
        <begin position="272"/>
        <end position="290"/>
    </location>
</feature>